<keyword evidence="4" id="KW-1185">Reference proteome</keyword>
<dbReference type="InterPro" id="IPR012341">
    <property type="entry name" value="6hp_glycosidase-like_sf"/>
</dbReference>
<dbReference type="Gene3D" id="1.50.10.10">
    <property type="match status" value="1"/>
</dbReference>
<comment type="caution">
    <text evidence="3">The sequence shown here is derived from an EMBL/GenBank/DDBJ whole genome shotgun (WGS) entry which is preliminary data.</text>
</comment>
<gene>
    <name evidence="3" type="ORF">CCO02nite_25250</name>
</gene>
<evidence type="ECO:0000313" key="3">
    <source>
        <dbReference type="EMBL" id="GEL95867.1"/>
    </source>
</evidence>
<evidence type="ECO:0000256" key="2">
    <source>
        <dbReference type="SAM" id="Phobius"/>
    </source>
</evidence>
<dbReference type="AlphaFoldDB" id="A0A511JCZ0"/>
<keyword evidence="2" id="KW-1133">Transmembrane helix</keyword>
<dbReference type="PANTHER" id="PTHR31616:SF13">
    <property type="entry name" value="GLUCAN 1,4-ALPHA-GLUCOSIDASE"/>
    <property type="match status" value="1"/>
</dbReference>
<sequence>MLSQWLALDPPECKRAPSGSRPAYSAAVPGDDARTTRQRRRVVLVTLASATVTAALVLMPTVGPTAPAAARPAPVATSETDVPLQQEGVALAPDGSLVELPTGSDVTLLPGTRVIDPVARDVAAVLRGDAAVGGSPAAQRLADEQRRWLASGSVPGAGGPYEDMARTALLDLHTLTLDGGATVAGWSSYWRYVWPRDASFVAVALARTGHARDGLAVLDFLASVQEPDGTFEARYLPDGSGPPDDRGRQLDGGGWVMWASGLVLERLPAGAQREAAAQQLVPLVTAAADGVLAQLDADGLPPASPDFWERDEDDLTLGTVAPIVAGLEQAAVVLRTAGEQAPSDEPRTGTRADELAQAAADLRTAAVRRFAPVGWTRYAEGGSHDAASAFVLAPFWSRAPQGGRQAWEQSVTAMRRPAGLAPAGAWRDDGIAWTPQTSLYAWVAAENGDDDAALAWLATIDAHRTTTGAIPEKVLADGRPAAVAPLTWSAANVLLALDALEG</sequence>
<keyword evidence="2" id="KW-0812">Transmembrane</keyword>
<feature type="region of interest" description="Disordered" evidence="1">
    <location>
        <begin position="1"/>
        <end position="35"/>
    </location>
</feature>
<dbReference type="SUPFAM" id="SSF48208">
    <property type="entry name" value="Six-hairpin glycosidases"/>
    <property type="match status" value="1"/>
</dbReference>
<proteinExistence type="predicted"/>
<feature type="transmembrane region" description="Helical" evidence="2">
    <location>
        <begin position="42"/>
        <end position="62"/>
    </location>
</feature>
<dbReference type="GO" id="GO:0005975">
    <property type="term" value="P:carbohydrate metabolic process"/>
    <property type="evidence" value="ECO:0007669"/>
    <property type="project" value="InterPro"/>
</dbReference>
<evidence type="ECO:0000256" key="1">
    <source>
        <dbReference type="SAM" id="MobiDB-lite"/>
    </source>
</evidence>
<evidence type="ECO:0000313" key="4">
    <source>
        <dbReference type="Proteomes" id="UP000321720"/>
    </source>
</evidence>
<evidence type="ECO:0008006" key="5">
    <source>
        <dbReference type="Google" id="ProtNLM"/>
    </source>
</evidence>
<protein>
    <recommendedName>
        <fullName evidence="5">Glycoside hydrolase family 15</fullName>
    </recommendedName>
</protein>
<dbReference type="EMBL" id="BJWG01000012">
    <property type="protein sequence ID" value="GEL95867.1"/>
    <property type="molecule type" value="Genomic_DNA"/>
</dbReference>
<reference evidence="3 4" key="1">
    <citation type="submission" date="2019-07" db="EMBL/GenBank/DDBJ databases">
        <title>Whole genome shotgun sequence of Cellulomonas composti NBRC 100758.</title>
        <authorList>
            <person name="Hosoyama A."/>
            <person name="Uohara A."/>
            <person name="Ohji S."/>
            <person name="Ichikawa N."/>
        </authorList>
    </citation>
    <scope>NUCLEOTIDE SEQUENCE [LARGE SCALE GENOMIC DNA]</scope>
    <source>
        <strain evidence="3 4">NBRC 100758</strain>
    </source>
</reference>
<accession>A0A511JCZ0</accession>
<dbReference type="Proteomes" id="UP000321720">
    <property type="component" value="Unassembled WGS sequence"/>
</dbReference>
<dbReference type="GO" id="GO:0004553">
    <property type="term" value="F:hydrolase activity, hydrolyzing O-glycosyl compounds"/>
    <property type="evidence" value="ECO:0007669"/>
    <property type="project" value="TreeGrafter"/>
</dbReference>
<dbReference type="PANTHER" id="PTHR31616">
    <property type="entry name" value="TREHALASE"/>
    <property type="match status" value="1"/>
</dbReference>
<organism evidence="3 4">
    <name type="scientific">Cellulomonas composti</name>
    <dbReference type="NCBI Taxonomy" id="266130"/>
    <lineage>
        <taxon>Bacteria</taxon>
        <taxon>Bacillati</taxon>
        <taxon>Actinomycetota</taxon>
        <taxon>Actinomycetes</taxon>
        <taxon>Micrococcales</taxon>
        <taxon>Cellulomonadaceae</taxon>
        <taxon>Cellulomonas</taxon>
    </lineage>
</organism>
<name>A0A511JCZ0_9CELL</name>
<keyword evidence="2" id="KW-0472">Membrane</keyword>
<dbReference type="InterPro" id="IPR008928">
    <property type="entry name" value="6-hairpin_glycosidase_sf"/>
</dbReference>